<evidence type="ECO:0000256" key="16">
    <source>
        <dbReference type="ARBA" id="ARBA00023034"/>
    </source>
</evidence>
<dbReference type="GO" id="GO:0006006">
    <property type="term" value="P:glucose metabolic process"/>
    <property type="evidence" value="ECO:0007669"/>
    <property type="project" value="TreeGrafter"/>
</dbReference>
<proteinExistence type="inferred from homology"/>
<dbReference type="GO" id="GO:0000139">
    <property type="term" value="C:Golgi membrane"/>
    <property type="evidence" value="ECO:0007669"/>
    <property type="project" value="UniProtKB-SubCell"/>
</dbReference>
<keyword evidence="18" id="KW-1015">Disulfide bond</keyword>
<comment type="cofactor">
    <cofactor evidence="1">
        <name>Mn(2+)</name>
        <dbReference type="ChEBI" id="CHEBI:29035"/>
    </cofactor>
</comment>
<keyword evidence="10" id="KW-0812">Transmembrane</keyword>
<evidence type="ECO:0000256" key="18">
    <source>
        <dbReference type="ARBA" id="ARBA00023157"/>
    </source>
</evidence>
<evidence type="ECO:0000256" key="21">
    <source>
        <dbReference type="ARBA" id="ARBA00029637"/>
    </source>
</evidence>
<accession>A0A3N0XVW9</accession>
<protein>
    <recommendedName>
        <fullName evidence="21">O-fucosylpeptide 3-beta-N-acetylglucosaminyltransferase</fullName>
        <ecNumber evidence="6">2.4.1.222</ecNumber>
    </recommendedName>
    <alternativeName>
        <fullName evidence="21">O-fucosylpeptide 3-beta-N-acetylglucosaminyltransferase</fullName>
    </alternativeName>
</protein>
<evidence type="ECO:0000256" key="22">
    <source>
        <dbReference type="ARBA" id="ARBA00047713"/>
    </source>
</evidence>
<evidence type="ECO:0000256" key="23">
    <source>
        <dbReference type="ARBA" id="ARBA00049245"/>
    </source>
</evidence>
<evidence type="ECO:0000256" key="15">
    <source>
        <dbReference type="ARBA" id="ARBA00023002"/>
    </source>
</evidence>
<sequence length="598" mass="65186">MRQTDLPQPRPRAKPARHDLYGNPGQGSHGAKDGSFIHPLPPGGRPQDPQRMLEGDAAHANPPWSRSKDSLDLKDIFIAVKTTRKYHKSRLQLLSQTWVSKAKEQTFIFTDGEDKELKQKAGLNIINTNCSAAHTRQALCCKMSVEYDKFIESQKKWFCHVDDDNYVILPSLLELLSSYSHTQDVYLGRPSLDHPIEAAERVKSDGSVSVKFWFATGGAGFCISRGLALKMSPWASLGNFITTAEKIRLPDDCTVGYIIEALLEVPLTHTGLFHSHLENLQRLPTDNILKQVTLSYGGFENRRNVVSVGGVFSLAEDPSRSSLPSLSVTLCLVPVSMKPLLLKSTMCSDWSAGAVCCDWCLGNVPPLTITTRIGRATALALARCGSEVMAVTRTKADLDSLVQECPSIKPVCVDLSDWDATDQALKDVGPVDLLVNNAACAKLQPFLEVTPDQFDMSFNVNVKAALHVAQIVARGMKVRGTGGSIVNISSQASQCALKDHAVYCATKGALDMLTRVMALELGPYQIRVNSVNPTVVMTEMGKIGWSDPEKAKSMTSRIPLGKFAEVEDVVNSILFLLSDKSAMTNGVILPVDGGFLAC</sequence>
<feature type="region of interest" description="Disordered" evidence="24">
    <location>
        <begin position="1"/>
        <end position="67"/>
    </location>
</feature>
<keyword evidence="12" id="KW-0521">NADP</keyword>
<dbReference type="FunFam" id="3.90.550.50:FF:000003">
    <property type="entry name" value="Beta-1,3-N-acetylglucosaminyltransferase"/>
    <property type="match status" value="1"/>
</dbReference>
<dbReference type="PRINTS" id="PR00081">
    <property type="entry name" value="GDHRDH"/>
</dbReference>
<dbReference type="GO" id="GO:0004090">
    <property type="term" value="F:carbonyl reductase (NADPH) activity"/>
    <property type="evidence" value="ECO:0007669"/>
    <property type="project" value="TreeGrafter"/>
</dbReference>
<comment type="caution">
    <text evidence="26">The sequence shown here is derived from an EMBL/GenBank/DDBJ whole genome shotgun (WGS) entry which is preliminary data.</text>
</comment>
<keyword evidence="13" id="KW-0735">Signal-anchor</keyword>
<dbReference type="Gene3D" id="3.90.550.50">
    <property type="match status" value="1"/>
</dbReference>
<dbReference type="SUPFAM" id="SSF51735">
    <property type="entry name" value="NAD(P)-binding Rossmann-fold domains"/>
    <property type="match status" value="1"/>
</dbReference>
<comment type="similarity">
    <text evidence="3">Belongs to the short-chain dehydrogenases/reductases (SDR) family.</text>
</comment>
<evidence type="ECO:0000256" key="12">
    <source>
        <dbReference type="ARBA" id="ARBA00022857"/>
    </source>
</evidence>
<evidence type="ECO:0000256" key="1">
    <source>
        <dbReference type="ARBA" id="ARBA00001936"/>
    </source>
</evidence>
<feature type="domain" description="Fringe-like glycosyltransferase" evidence="25">
    <location>
        <begin position="71"/>
        <end position="320"/>
    </location>
</feature>
<dbReference type="GO" id="GO:0005997">
    <property type="term" value="P:xylulose metabolic process"/>
    <property type="evidence" value="ECO:0007669"/>
    <property type="project" value="TreeGrafter"/>
</dbReference>
<dbReference type="AlphaFoldDB" id="A0A3N0XVW9"/>
<evidence type="ECO:0000256" key="14">
    <source>
        <dbReference type="ARBA" id="ARBA00022989"/>
    </source>
</evidence>
<comment type="subunit">
    <text evidence="5">Homotetramer.</text>
</comment>
<dbReference type="PROSITE" id="PS00061">
    <property type="entry name" value="ADH_SHORT"/>
    <property type="match status" value="1"/>
</dbReference>
<dbReference type="Gene3D" id="3.40.50.720">
    <property type="entry name" value="NAD(P)-binding Rossmann-like Domain"/>
    <property type="match status" value="1"/>
</dbReference>
<dbReference type="EMBL" id="RJVU01060737">
    <property type="protein sequence ID" value="ROJ44597.1"/>
    <property type="molecule type" value="Genomic_DNA"/>
</dbReference>
<keyword evidence="27" id="KW-1185">Reference proteome</keyword>
<evidence type="ECO:0000256" key="5">
    <source>
        <dbReference type="ARBA" id="ARBA00011881"/>
    </source>
</evidence>
<comment type="catalytic activity">
    <reaction evidence="23">
        <text>3-O-(alpha-L-fucosyl)-L-threonyl-[EGF-like domain protein] + UDP-N-acetyl-alpha-D-glucosamine = 3-O-(N-acetyl-beta-D-glucosaminyl-(1-&gt;3)-alpha-L-fucosyl)-L-threonyl-[EGF-like domain protein] + UDP + H(+)</text>
        <dbReference type="Rhea" id="RHEA:70531"/>
        <dbReference type="Rhea" id="RHEA-COMP:17922"/>
        <dbReference type="Rhea" id="RHEA-COMP:17923"/>
        <dbReference type="ChEBI" id="CHEBI:15378"/>
        <dbReference type="ChEBI" id="CHEBI:57705"/>
        <dbReference type="ChEBI" id="CHEBI:58223"/>
        <dbReference type="ChEBI" id="CHEBI:189631"/>
        <dbReference type="ChEBI" id="CHEBI:189634"/>
        <dbReference type="EC" id="2.4.1.222"/>
    </reaction>
</comment>
<evidence type="ECO:0000313" key="26">
    <source>
        <dbReference type="EMBL" id="ROJ44597.1"/>
    </source>
</evidence>
<dbReference type="GO" id="GO:0050038">
    <property type="term" value="F:L-xylulose reductase (NADPH) activity"/>
    <property type="evidence" value="ECO:0007669"/>
    <property type="project" value="TreeGrafter"/>
</dbReference>
<keyword evidence="7" id="KW-0217">Developmental protein</keyword>
<organism evidence="26 27">
    <name type="scientific">Anabarilius grahami</name>
    <name type="common">Kanglang fish</name>
    <name type="synonym">Barilius grahami</name>
    <dbReference type="NCBI Taxonomy" id="495550"/>
    <lineage>
        <taxon>Eukaryota</taxon>
        <taxon>Metazoa</taxon>
        <taxon>Chordata</taxon>
        <taxon>Craniata</taxon>
        <taxon>Vertebrata</taxon>
        <taxon>Euteleostomi</taxon>
        <taxon>Actinopterygii</taxon>
        <taxon>Neopterygii</taxon>
        <taxon>Teleostei</taxon>
        <taxon>Ostariophysi</taxon>
        <taxon>Cypriniformes</taxon>
        <taxon>Xenocyprididae</taxon>
        <taxon>Xenocypridinae</taxon>
        <taxon>Xenocypridinae incertae sedis</taxon>
        <taxon>Anabarilius</taxon>
    </lineage>
</organism>
<dbReference type="InterPro" id="IPR003378">
    <property type="entry name" value="Fringe-like_glycosylTrfase"/>
</dbReference>
<gene>
    <name evidence="26" type="ORF">DPX16_4915</name>
</gene>
<evidence type="ECO:0000256" key="24">
    <source>
        <dbReference type="SAM" id="MobiDB-lite"/>
    </source>
</evidence>
<evidence type="ECO:0000256" key="20">
    <source>
        <dbReference type="ARBA" id="ARBA00023211"/>
    </source>
</evidence>
<dbReference type="PRINTS" id="PR00080">
    <property type="entry name" value="SDRFAMILY"/>
</dbReference>
<evidence type="ECO:0000256" key="4">
    <source>
        <dbReference type="ARBA" id="ARBA00008661"/>
    </source>
</evidence>
<keyword evidence="16" id="KW-0333">Golgi apparatus</keyword>
<dbReference type="OrthoDB" id="8959630at2759"/>
<keyword evidence="11" id="KW-0479">Metal-binding</keyword>
<dbReference type="GO" id="GO:0033829">
    <property type="term" value="F:O-fucosylpeptide 3-beta-N-acetylglucosaminyltransferase activity"/>
    <property type="evidence" value="ECO:0007669"/>
    <property type="project" value="UniProtKB-EC"/>
</dbReference>
<evidence type="ECO:0000256" key="3">
    <source>
        <dbReference type="ARBA" id="ARBA00006484"/>
    </source>
</evidence>
<dbReference type="EC" id="2.4.1.222" evidence="6"/>
<keyword evidence="14" id="KW-1133">Transmembrane helix</keyword>
<dbReference type="InterPro" id="IPR002347">
    <property type="entry name" value="SDR_fam"/>
</dbReference>
<evidence type="ECO:0000256" key="6">
    <source>
        <dbReference type="ARBA" id="ARBA00012197"/>
    </source>
</evidence>
<keyword evidence="20" id="KW-0464">Manganese</keyword>
<comment type="catalytic activity">
    <reaction evidence="22">
        <text>3-O-(alpha-L-fucosyl)-L-seryl-[EGF-like domain protein] + UDP-N-acetyl-alpha-D-glucosamine = 3-O-(N-acetyl-beta-D-glucosaminyl-(1-&gt;3)-alpha-L-fucosyl)-L-seryl-[EGF-like domain protein] + UDP + H(+)</text>
        <dbReference type="Rhea" id="RHEA:70511"/>
        <dbReference type="Rhea" id="RHEA-COMP:17919"/>
        <dbReference type="Rhea" id="RHEA-COMP:17920"/>
        <dbReference type="ChEBI" id="CHEBI:15378"/>
        <dbReference type="ChEBI" id="CHEBI:57705"/>
        <dbReference type="ChEBI" id="CHEBI:58223"/>
        <dbReference type="ChEBI" id="CHEBI:189632"/>
        <dbReference type="ChEBI" id="CHEBI:189633"/>
        <dbReference type="EC" id="2.4.1.222"/>
    </reaction>
</comment>
<evidence type="ECO:0000256" key="2">
    <source>
        <dbReference type="ARBA" id="ARBA00004323"/>
    </source>
</evidence>
<comment type="subcellular location">
    <subcellularLocation>
        <location evidence="2">Golgi apparatus membrane</location>
        <topology evidence="2">Single-pass type II membrane protein</topology>
    </subcellularLocation>
</comment>
<keyword evidence="17" id="KW-0472">Membrane</keyword>
<dbReference type="GO" id="GO:0046872">
    <property type="term" value="F:metal ion binding"/>
    <property type="evidence" value="ECO:0007669"/>
    <property type="project" value="UniProtKB-KW"/>
</dbReference>
<name>A0A3N0XVW9_ANAGA</name>
<dbReference type="InterPro" id="IPR051737">
    <property type="entry name" value="L-xylulose/Carbonyl_redctase"/>
</dbReference>
<evidence type="ECO:0000256" key="7">
    <source>
        <dbReference type="ARBA" id="ARBA00022473"/>
    </source>
</evidence>
<keyword evidence="15" id="KW-0560">Oxidoreductase</keyword>
<dbReference type="Pfam" id="PF13561">
    <property type="entry name" value="adh_short_C2"/>
    <property type="match status" value="1"/>
</dbReference>
<dbReference type="InterPro" id="IPR036291">
    <property type="entry name" value="NAD(P)-bd_dom_sf"/>
</dbReference>
<keyword evidence="8 26" id="KW-0328">Glycosyltransferase</keyword>
<dbReference type="Pfam" id="PF02434">
    <property type="entry name" value="Fringe"/>
    <property type="match status" value="1"/>
</dbReference>
<dbReference type="FunFam" id="3.40.50.720:FF:000214">
    <property type="entry name" value="L-xylulose reductase"/>
    <property type="match status" value="1"/>
</dbReference>
<keyword evidence="9 26" id="KW-0808">Transferase</keyword>
<dbReference type="PANTHER" id="PTHR44252">
    <property type="entry name" value="D-ERYTHRULOSE REDUCTASE"/>
    <property type="match status" value="1"/>
</dbReference>
<dbReference type="Proteomes" id="UP000281406">
    <property type="component" value="Unassembled WGS sequence"/>
</dbReference>
<evidence type="ECO:0000256" key="10">
    <source>
        <dbReference type="ARBA" id="ARBA00022692"/>
    </source>
</evidence>
<evidence type="ECO:0000256" key="19">
    <source>
        <dbReference type="ARBA" id="ARBA00023180"/>
    </source>
</evidence>
<dbReference type="CDD" id="cd05351">
    <property type="entry name" value="XR_like_SDR_c"/>
    <property type="match status" value="1"/>
</dbReference>
<evidence type="ECO:0000256" key="8">
    <source>
        <dbReference type="ARBA" id="ARBA00022676"/>
    </source>
</evidence>
<evidence type="ECO:0000313" key="27">
    <source>
        <dbReference type="Proteomes" id="UP000281406"/>
    </source>
</evidence>
<dbReference type="InterPro" id="IPR020904">
    <property type="entry name" value="Sc_DH/Rdtase_CS"/>
</dbReference>
<evidence type="ECO:0000256" key="9">
    <source>
        <dbReference type="ARBA" id="ARBA00022679"/>
    </source>
</evidence>
<evidence type="ECO:0000259" key="25">
    <source>
        <dbReference type="Pfam" id="PF02434"/>
    </source>
</evidence>
<reference evidence="26 27" key="1">
    <citation type="submission" date="2018-10" db="EMBL/GenBank/DDBJ databases">
        <title>Genome assembly for a Yunnan-Guizhou Plateau 3E fish, Anabarilius grahami (Regan), and its evolutionary and genetic applications.</title>
        <authorList>
            <person name="Jiang W."/>
        </authorList>
    </citation>
    <scope>NUCLEOTIDE SEQUENCE [LARGE SCALE GENOMIC DNA]</scope>
    <source>
        <strain evidence="26">AG-KIZ</strain>
        <tissue evidence="26">Muscle</tissue>
    </source>
</reference>
<dbReference type="PANTHER" id="PTHR44252:SF3">
    <property type="entry name" value="D-ERYTHRULOSE REDUCTASE-RELATED"/>
    <property type="match status" value="1"/>
</dbReference>
<keyword evidence="19" id="KW-0325">Glycoprotein</keyword>
<comment type="similarity">
    <text evidence="4">Belongs to the glycosyltransferase 31 family.</text>
</comment>
<evidence type="ECO:0000256" key="13">
    <source>
        <dbReference type="ARBA" id="ARBA00022968"/>
    </source>
</evidence>
<evidence type="ECO:0000256" key="17">
    <source>
        <dbReference type="ARBA" id="ARBA00023136"/>
    </source>
</evidence>
<evidence type="ECO:0000256" key="11">
    <source>
        <dbReference type="ARBA" id="ARBA00022723"/>
    </source>
</evidence>